<dbReference type="Gene3D" id="1.10.510.10">
    <property type="entry name" value="Transferase(Phosphotransferase) domain 1"/>
    <property type="match status" value="1"/>
</dbReference>
<dbReference type="PROSITE" id="PS00108">
    <property type="entry name" value="PROTEIN_KINASE_ST"/>
    <property type="match status" value="1"/>
</dbReference>
<keyword evidence="1 3" id="KW-0547">Nucleotide-binding</keyword>
<dbReference type="InterPro" id="IPR011009">
    <property type="entry name" value="Kinase-like_dom_sf"/>
</dbReference>
<accession>A0ABY4WZD7</accession>
<feature type="domain" description="Protein kinase" evidence="4">
    <location>
        <begin position="16"/>
        <end position="265"/>
    </location>
</feature>
<dbReference type="Proteomes" id="UP001056255">
    <property type="component" value="Chromosome II"/>
</dbReference>
<dbReference type="PROSITE" id="PS50011">
    <property type="entry name" value="PROTEIN_KINASE_DOM"/>
    <property type="match status" value="1"/>
</dbReference>
<dbReference type="InterPro" id="IPR000719">
    <property type="entry name" value="Prot_kinase_dom"/>
</dbReference>
<dbReference type="RefSeq" id="WP_251880095.1">
    <property type="nucleotide sequence ID" value="NZ_CP082276.1"/>
</dbReference>
<dbReference type="InterPro" id="IPR008271">
    <property type="entry name" value="Ser/Thr_kinase_AS"/>
</dbReference>
<reference evidence="5" key="1">
    <citation type="submission" date="2021-08" db="EMBL/GenBank/DDBJ databases">
        <authorList>
            <person name="Sakaguchi M."/>
            <person name="Kikuchi T."/>
            <person name="Urbanczyk H."/>
        </authorList>
    </citation>
    <scope>NUCLEOTIDE SEQUENCE</scope>
    <source>
        <strain evidence="5">020920N</strain>
    </source>
</reference>
<evidence type="ECO:0000256" key="2">
    <source>
        <dbReference type="ARBA" id="ARBA00022840"/>
    </source>
</evidence>
<keyword evidence="6" id="KW-1185">Reference proteome</keyword>
<dbReference type="GO" id="GO:0016301">
    <property type="term" value="F:kinase activity"/>
    <property type="evidence" value="ECO:0007669"/>
    <property type="project" value="UniProtKB-KW"/>
</dbReference>
<dbReference type="PROSITE" id="PS00107">
    <property type="entry name" value="PROTEIN_KINASE_ATP"/>
    <property type="match status" value="1"/>
</dbReference>
<evidence type="ECO:0000313" key="5">
    <source>
        <dbReference type="EMBL" id="USH04368.1"/>
    </source>
</evidence>
<name>A0ABY4WZD7_9GAMM</name>
<dbReference type="Pfam" id="PF00069">
    <property type="entry name" value="Pkinase"/>
    <property type="match status" value="1"/>
</dbReference>
<evidence type="ECO:0000256" key="1">
    <source>
        <dbReference type="ARBA" id="ARBA00022741"/>
    </source>
</evidence>
<keyword evidence="5" id="KW-0808">Transferase</keyword>
<protein>
    <submittedName>
        <fullName evidence="5">Protein kinase</fullName>
    </submittedName>
</protein>
<feature type="binding site" evidence="3">
    <location>
        <position position="44"/>
    </location>
    <ligand>
        <name>ATP</name>
        <dbReference type="ChEBI" id="CHEBI:30616"/>
    </ligand>
</feature>
<dbReference type="SUPFAM" id="SSF56112">
    <property type="entry name" value="Protein kinase-like (PK-like)"/>
    <property type="match status" value="1"/>
</dbReference>
<evidence type="ECO:0000313" key="6">
    <source>
        <dbReference type="Proteomes" id="UP001056255"/>
    </source>
</evidence>
<dbReference type="PANTHER" id="PTHR44167:SF24">
    <property type="entry name" value="SERINE_THREONINE-PROTEIN KINASE CHK2"/>
    <property type="match status" value="1"/>
</dbReference>
<evidence type="ECO:0000259" key="4">
    <source>
        <dbReference type="PROSITE" id="PS50011"/>
    </source>
</evidence>
<keyword evidence="5" id="KW-0418">Kinase</keyword>
<organism evidence="5 6">
    <name type="scientific">Grimontia kaedaensis</name>
    <dbReference type="NCBI Taxonomy" id="2872157"/>
    <lineage>
        <taxon>Bacteria</taxon>
        <taxon>Pseudomonadati</taxon>
        <taxon>Pseudomonadota</taxon>
        <taxon>Gammaproteobacteria</taxon>
        <taxon>Vibrionales</taxon>
        <taxon>Vibrionaceae</taxon>
        <taxon>Grimontia</taxon>
    </lineage>
</organism>
<dbReference type="SMART" id="SM00220">
    <property type="entry name" value="S_TKc"/>
    <property type="match status" value="1"/>
</dbReference>
<evidence type="ECO:0000256" key="3">
    <source>
        <dbReference type="PROSITE-ProRule" id="PRU10141"/>
    </source>
</evidence>
<proteinExistence type="predicted"/>
<dbReference type="InterPro" id="IPR017441">
    <property type="entry name" value="Protein_kinase_ATP_BS"/>
</dbReference>
<sequence length="484" mass="55228">MVAKLKFKKNRNVGNWKLIEKLGAGGNGDVWKVKNKDDEYFALKALKNIDDVTFKRFSIEEAVLRKVEIEGVIKILDSFIPETKAGGTPWFVMPLAKPFDKYIEDKTPLNIANDFVTLARSLNELHDLDIAHRDIKPENLLFLNERLVFTDFGLVKYPKRESITPKKRDVGAKFTMAPEMRRYAYEADGKSADVYSFAKTLWIALSGEERGFDGQYIANSILGLKNYHSELYLTSLDQLLTKATDNNPEARPSISSFITDLEKWIALNKDFEERNLTEWFELQEKLFPLGTPERTTWTDTNSIVQVINELSKARSLNHMFFPNGGGHTIIGASIAKEEGFIALHVSEKMVELINPKKLTYESFGVDPSWDYFRLESNEIDPTGIPNTLDYKGISEELTEVYPGVYSDYTSWEYHEFEGNPLPDSARRAQRFLNGSFVFFCTSSIYNRLSGKYDAYNAGHNSISEDEFRAFIKQGAEYVASQKTA</sequence>
<dbReference type="EMBL" id="CP082276">
    <property type="protein sequence ID" value="USH04368.1"/>
    <property type="molecule type" value="Genomic_DNA"/>
</dbReference>
<dbReference type="Gene3D" id="3.30.200.20">
    <property type="entry name" value="Phosphorylase Kinase, domain 1"/>
    <property type="match status" value="1"/>
</dbReference>
<dbReference type="PANTHER" id="PTHR44167">
    <property type="entry name" value="OVARIAN-SPECIFIC SERINE/THREONINE-PROTEIN KINASE LOK-RELATED"/>
    <property type="match status" value="1"/>
</dbReference>
<keyword evidence="2 3" id="KW-0067">ATP-binding</keyword>
<gene>
    <name evidence="5" type="ORF">K6Q96_21770</name>
</gene>